<sequence>HDVGRLILGVAEETRSEVVFTILVYAPQLVGVDLGESSGNLYALATDRAGG</sequence>
<organism evidence="1">
    <name type="scientific">marine sediment metagenome</name>
    <dbReference type="NCBI Taxonomy" id="412755"/>
    <lineage>
        <taxon>unclassified sequences</taxon>
        <taxon>metagenomes</taxon>
        <taxon>ecological metagenomes</taxon>
    </lineage>
</organism>
<feature type="non-terminal residue" evidence="1">
    <location>
        <position position="1"/>
    </location>
</feature>
<gene>
    <name evidence="1" type="ORF">S12H4_04665</name>
</gene>
<proteinExistence type="predicted"/>
<protein>
    <submittedName>
        <fullName evidence="1">Uncharacterized protein</fullName>
    </submittedName>
</protein>
<name>X1PVB6_9ZZZZ</name>
<dbReference type="EMBL" id="BARW01001468">
    <property type="protein sequence ID" value="GAI60192.1"/>
    <property type="molecule type" value="Genomic_DNA"/>
</dbReference>
<dbReference type="AlphaFoldDB" id="X1PVB6"/>
<reference evidence="1" key="1">
    <citation type="journal article" date="2014" name="Front. Microbiol.">
        <title>High frequency of phylogenetically diverse reductive dehalogenase-homologous genes in deep subseafloor sedimentary metagenomes.</title>
        <authorList>
            <person name="Kawai M."/>
            <person name="Futagami T."/>
            <person name="Toyoda A."/>
            <person name="Takaki Y."/>
            <person name="Nishi S."/>
            <person name="Hori S."/>
            <person name="Arai W."/>
            <person name="Tsubouchi T."/>
            <person name="Morono Y."/>
            <person name="Uchiyama I."/>
            <person name="Ito T."/>
            <person name="Fujiyama A."/>
            <person name="Inagaki F."/>
            <person name="Takami H."/>
        </authorList>
    </citation>
    <scope>NUCLEOTIDE SEQUENCE</scope>
    <source>
        <strain evidence="1">Expedition CK06-06</strain>
    </source>
</reference>
<evidence type="ECO:0000313" key="1">
    <source>
        <dbReference type="EMBL" id="GAI60192.1"/>
    </source>
</evidence>
<accession>X1PVB6</accession>
<comment type="caution">
    <text evidence="1">The sequence shown here is derived from an EMBL/GenBank/DDBJ whole genome shotgun (WGS) entry which is preliminary data.</text>
</comment>